<dbReference type="EMBL" id="FZQA01000002">
    <property type="protein sequence ID" value="SNT72049.1"/>
    <property type="molecule type" value="Genomic_DNA"/>
</dbReference>
<dbReference type="RefSeq" id="WP_089411581.1">
    <property type="nucleotide sequence ID" value="NZ_FZQA01000002.1"/>
</dbReference>
<accession>A0A239PP12</accession>
<keyword evidence="2" id="KW-1185">Reference proteome</keyword>
<reference evidence="1 2" key="1">
    <citation type="submission" date="2017-07" db="EMBL/GenBank/DDBJ databases">
        <authorList>
            <person name="Sun Z.S."/>
            <person name="Albrecht U."/>
            <person name="Echele G."/>
            <person name="Lee C.C."/>
        </authorList>
    </citation>
    <scope>NUCLEOTIDE SEQUENCE [LARGE SCALE GENOMIC DNA]</scope>
    <source>
        <strain evidence="1 2">CGMCC 1.12710</strain>
    </source>
</reference>
<evidence type="ECO:0008006" key="3">
    <source>
        <dbReference type="Google" id="ProtNLM"/>
    </source>
</evidence>
<protein>
    <recommendedName>
        <fullName evidence="3">DUF3126 domain-containing protein</fullName>
    </recommendedName>
</protein>
<proteinExistence type="predicted"/>
<dbReference type="AlphaFoldDB" id="A0A239PP12"/>
<gene>
    <name evidence="1" type="ORF">SAMN06297382_1075</name>
</gene>
<evidence type="ECO:0000313" key="2">
    <source>
        <dbReference type="Proteomes" id="UP000198346"/>
    </source>
</evidence>
<name>A0A239PP12_9PROT</name>
<dbReference type="InterPro" id="IPR021473">
    <property type="entry name" value="DUF3126"/>
</dbReference>
<dbReference type="Pfam" id="PF11324">
    <property type="entry name" value="DUF3126"/>
    <property type="match status" value="1"/>
</dbReference>
<evidence type="ECO:0000313" key="1">
    <source>
        <dbReference type="EMBL" id="SNT72049.1"/>
    </source>
</evidence>
<sequence length="73" mass="8447">MEPSEIARLQLYLRTKFNSPSLSVRRRPNKADSAEVYMGDEFLGVIFRDDEDGEVSYDFNMAILEMDLPDRAD</sequence>
<organism evidence="1 2">
    <name type="scientific">Amphiplicatus metriothermophilus</name>
    <dbReference type="NCBI Taxonomy" id="1519374"/>
    <lineage>
        <taxon>Bacteria</taxon>
        <taxon>Pseudomonadati</taxon>
        <taxon>Pseudomonadota</taxon>
        <taxon>Alphaproteobacteria</taxon>
        <taxon>Parvularculales</taxon>
        <taxon>Parvularculaceae</taxon>
        <taxon>Amphiplicatus</taxon>
    </lineage>
</organism>
<dbReference type="OrthoDB" id="7632283at2"/>
<dbReference type="Proteomes" id="UP000198346">
    <property type="component" value="Unassembled WGS sequence"/>
</dbReference>